<dbReference type="InterPro" id="IPR038765">
    <property type="entry name" value="Papain-like_cys_pep_sf"/>
</dbReference>
<comment type="caution">
    <text evidence="6">The sequence shown here is derived from an EMBL/GenBank/DDBJ whole genome shotgun (WGS) entry which is preliminary data.</text>
</comment>
<dbReference type="GO" id="GO:0046872">
    <property type="term" value="F:metal ion binding"/>
    <property type="evidence" value="ECO:0007669"/>
    <property type="project" value="UniProtKB-KW"/>
</dbReference>
<dbReference type="EC" id="2.3.2.15" evidence="1"/>
<keyword evidence="4" id="KW-0479">Metal-binding</keyword>
<dbReference type="InterPro" id="IPR038156">
    <property type="entry name" value="PCS_N_sf"/>
</dbReference>
<accession>A0ABD3MGX6</accession>
<dbReference type="GO" id="GO:0016756">
    <property type="term" value="F:glutathione gamma-glutamylcysteinyltransferase activity"/>
    <property type="evidence" value="ECO:0007669"/>
    <property type="project" value="UniProtKB-EC"/>
</dbReference>
<keyword evidence="7" id="KW-1185">Reference proteome</keyword>
<evidence type="ECO:0000256" key="4">
    <source>
        <dbReference type="ARBA" id="ARBA00022723"/>
    </source>
</evidence>
<keyword evidence="3" id="KW-0808">Transferase</keyword>
<dbReference type="AlphaFoldDB" id="A0ABD3MGX6"/>
<reference evidence="6 7" key="1">
    <citation type="submission" date="2024-10" db="EMBL/GenBank/DDBJ databases">
        <title>Updated reference genomes for cyclostephanoid diatoms.</title>
        <authorList>
            <person name="Roberts W.R."/>
            <person name="Alverson A.J."/>
        </authorList>
    </citation>
    <scope>NUCLEOTIDE SEQUENCE [LARGE SCALE GENOMIC DNA]</scope>
    <source>
        <strain evidence="6 7">AJA232-27</strain>
    </source>
</reference>
<organism evidence="6 7">
    <name type="scientific">Discostella pseudostelligera</name>
    <dbReference type="NCBI Taxonomy" id="259834"/>
    <lineage>
        <taxon>Eukaryota</taxon>
        <taxon>Sar</taxon>
        <taxon>Stramenopiles</taxon>
        <taxon>Ochrophyta</taxon>
        <taxon>Bacillariophyta</taxon>
        <taxon>Coscinodiscophyceae</taxon>
        <taxon>Thalassiosirophycidae</taxon>
        <taxon>Stephanodiscales</taxon>
        <taxon>Stephanodiscaceae</taxon>
        <taxon>Discostella</taxon>
    </lineage>
</organism>
<dbReference type="Pfam" id="PF05023">
    <property type="entry name" value="Phytochelatin"/>
    <property type="match status" value="1"/>
</dbReference>
<evidence type="ECO:0000313" key="6">
    <source>
        <dbReference type="EMBL" id="KAL3759795.1"/>
    </source>
</evidence>
<sequence length="478" mass="52402">MVHDNEDGLLLVSSVATGESSCRSSNAILSSSLWWRSSSSWPMANKNFARIALGMLLGCTISKLVPLTWVDFQPTSEISSFTSSSILHSNDNLGLINGKSFLDSLPFEEISPKNAHHVQQQQPATTTTTYEMNLLSASIIGSSNMAVAPPPPSSSSSSPHLLYHASLSSFGLLYDLSQSSNNYISEFALDYFLINSGGFDAQINQAYCGPATVATMLNSLKYARRFRESNNNDGGLINGGWSFDLPIDPRYNPYPYATQHDVLSGECVRTTVIKHDANDSTAEDNGIFQPPYGLNLEQSAKLLACHTSTQSSSTTNSDEWSISIQHVDPQSLALSRMRYELKSALIDPYARVMINYDRKGLGQVGGGHFSPLGAYHEKTDSFLIMDVAKYKYPPVWVGAATLYAAMATPDKCGSWDYPNGQERLVLTSDSDSNSNNGTATEENHLFNPISPEEYENSLKVLNCKERMRGYIILKKNVG</sequence>
<keyword evidence="2" id="KW-0104">Cadmium</keyword>
<evidence type="ECO:0000256" key="1">
    <source>
        <dbReference type="ARBA" id="ARBA00012468"/>
    </source>
</evidence>
<dbReference type="Proteomes" id="UP001530293">
    <property type="component" value="Unassembled WGS sequence"/>
</dbReference>
<dbReference type="Gene3D" id="3.90.70.30">
    <property type="entry name" value="Phytochelatin synthase, N-terminal domain"/>
    <property type="match status" value="1"/>
</dbReference>
<evidence type="ECO:0000259" key="5">
    <source>
        <dbReference type="PROSITE" id="PS51443"/>
    </source>
</evidence>
<dbReference type="PANTHER" id="PTHR33447:SF20">
    <property type="entry name" value="GLUTATHIONE GAMMA-GLUTAMYLCYSTEINYLTRANSFERASE"/>
    <property type="match status" value="1"/>
</dbReference>
<protein>
    <recommendedName>
        <fullName evidence="1">glutathione gamma-glutamylcysteinyltransferase</fullName>
        <ecNumber evidence="1">2.3.2.15</ecNumber>
    </recommendedName>
</protein>
<dbReference type="EMBL" id="JALLBG020000196">
    <property type="protein sequence ID" value="KAL3759795.1"/>
    <property type="molecule type" value="Genomic_DNA"/>
</dbReference>
<evidence type="ECO:0000256" key="3">
    <source>
        <dbReference type="ARBA" id="ARBA00022679"/>
    </source>
</evidence>
<evidence type="ECO:0000256" key="2">
    <source>
        <dbReference type="ARBA" id="ARBA00022539"/>
    </source>
</evidence>
<dbReference type="PROSITE" id="PS51443">
    <property type="entry name" value="PCS"/>
    <property type="match status" value="1"/>
</dbReference>
<proteinExistence type="predicted"/>
<dbReference type="PANTHER" id="PTHR33447">
    <property type="entry name" value="GLUTATHIONE GAMMA-GLUTAMYLCYSTEINYLTRANSFERASE"/>
    <property type="match status" value="1"/>
</dbReference>
<gene>
    <name evidence="6" type="ORF">ACHAWU_007539</name>
</gene>
<name>A0ABD3MGX6_9STRA</name>
<dbReference type="InterPro" id="IPR040409">
    <property type="entry name" value="PCS-like"/>
</dbReference>
<evidence type="ECO:0000313" key="7">
    <source>
        <dbReference type="Proteomes" id="UP001530293"/>
    </source>
</evidence>
<dbReference type="SUPFAM" id="SSF54001">
    <property type="entry name" value="Cysteine proteinases"/>
    <property type="match status" value="1"/>
</dbReference>
<dbReference type="InterPro" id="IPR007719">
    <property type="entry name" value="PCS_N"/>
</dbReference>
<feature type="domain" description="Peptidase C83" evidence="5">
    <location>
        <begin position="156"/>
        <end position="429"/>
    </location>
</feature>